<accession>A0A6A2WXS7</accession>
<proteinExistence type="predicted"/>
<dbReference type="PANTHER" id="PTHR32108:SF9">
    <property type="entry name" value="REVERSE TRANSCRIPTASE RNASE H-LIKE DOMAIN-CONTAINING PROTEIN"/>
    <property type="match status" value="1"/>
</dbReference>
<evidence type="ECO:0000313" key="1">
    <source>
        <dbReference type="EMBL" id="KAE8654506.1"/>
    </source>
</evidence>
<dbReference type="AlphaFoldDB" id="A0A6A2WXS7"/>
<dbReference type="Gene3D" id="3.40.50.300">
    <property type="entry name" value="P-loop containing nucleotide triphosphate hydrolases"/>
    <property type="match status" value="1"/>
</dbReference>
<protein>
    <submittedName>
        <fullName evidence="1">Uncharacterized protein</fullName>
    </submittedName>
</protein>
<name>A0A6A2WXS7_HIBSY</name>
<reference evidence="1" key="1">
    <citation type="submission" date="2019-09" db="EMBL/GenBank/DDBJ databases">
        <title>Draft genome information of white flower Hibiscus syriacus.</title>
        <authorList>
            <person name="Kim Y.-M."/>
        </authorList>
    </citation>
    <scope>NUCLEOTIDE SEQUENCE [LARGE SCALE GENOMIC DNA]</scope>
    <source>
        <strain evidence="1">YM2019G1</strain>
    </source>
</reference>
<organism evidence="1 2">
    <name type="scientific">Hibiscus syriacus</name>
    <name type="common">Rose of Sharon</name>
    <dbReference type="NCBI Taxonomy" id="106335"/>
    <lineage>
        <taxon>Eukaryota</taxon>
        <taxon>Viridiplantae</taxon>
        <taxon>Streptophyta</taxon>
        <taxon>Embryophyta</taxon>
        <taxon>Tracheophyta</taxon>
        <taxon>Spermatophyta</taxon>
        <taxon>Magnoliopsida</taxon>
        <taxon>eudicotyledons</taxon>
        <taxon>Gunneridae</taxon>
        <taxon>Pentapetalae</taxon>
        <taxon>rosids</taxon>
        <taxon>malvids</taxon>
        <taxon>Malvales</taxon>
        <taxon>Malvaceae</taxon>
        <taxon>Malvoideae</taxon>
        <taxon>Hibiscus</taxon>
    </lineage>
</organism>
<keyword evidence="2" id="KW-1185">Reference proteome</keyword>
<evidence type="ECO:0000313" key="2">
    <source>
        <dbReference type="Proteomes" id="UP000436088"/>
    </source>
</evidence>
<comment type="caution">
    <text evidence="1">The sequence shown here is derived from an EMBL/GenBank/DDBJ whole genome shotgun (WGS) entry which is preliminary data.</text>
</comment>
<dbReference type="EMBL" id="VEPZ02001787">
    <property type="protein sequence ID" value="KAE8654506.1"/>
    <property type="molecule type" value="Genomic_DNA"/>
</dbReference>
<gene>
    <name evidence="1" type="ORF">F3Y22_tig00117048pilonHSYRG00507</name>
</gene>
<sequence length="486" mass="54449">MSANSVASKTARKIGIAVQKAASRNKGWWYDPHMAAAANVIAQRLPLVDLVAKIRDASIPLSSEYELLRNFPSLSRRIVAMNKIDIADPTQGWVSFNPSDKVPSPPSLSNTTPFQMHHVLALGPHIMPSDHAKARSQEIRGIKYLDWPTLPSPNTPMNPLFFLSYTCQITTPENKEGKVDEVGGFTKSGRCYAPGQTKKARFIVINENEDKMNKLVKIEEAQEFLKFLKHIEYNIVEQLHITPTRISILSLFLHSEVHRNTLMKVLNETFVAKDILVEHLDRLGSNINADNFIYFYDDEIPEDGKGRCKALYITIHYTSHMKVCGNIVGAFDGTERNIMGKITIPFRVGPAIFEKLKFITEGTLTTIKEEEEITASITTDMPYVEVKEDALESSLQSLKVKYAHKIRDRKKVRAYGQDVFGEPIVILPITQTFTSGGFVMNTLELPWIDEEAAEIETQIEDLSINAVTNDTSGKCSLASIRPCPPG</sequence>
<dbReference type="PANTHER" id="PTHR32108">
    <property type="entry name" value="DNA-DIRECTED RNA POLYMERASE SUBUNIT ALPHA"/>
    <property type="match status" value="1"/>
</dbReference>
<dbReference type="InterPro" id="IPR027417">
    <property type="entry name" value="P-loop_NTPase"/>
</dbReference>
<dbReference type="Proteomes" id="UP000436088">
    <property type="component" value="Unassembled WGS sequence"/>
</dbReference>